<dbReference type="Pfam" id="PF00216">
    <property type="entry name" value="Bac_DNA_binding"/>
    <property type="match status" value="1"/>
</dbReference>
<proteinExistence type="inferred from homology"/>
<dbReference type="CDD" id="cd13831">
    <property type="entry name" value="HU"/>
    <property type="match status" value="1"/>
</dbReference>
<name>A0A6L3B1R9_AZOBR</name>
<dbReference type="PANTHER" id="PTHR33175:SF3">
    <property type="entry name" value="DNA-BINDING PROTEIN HU-BETA"/>
    <property type="match status" value="1"/>
</dbReference>
<dbReference type="PANTHER" id="PTHR33175">
    <property type="entry name" value="DNA-BINDING PROTEIN HU"/>
    <property type="match status" value="1"/>
</dbReference>
<evidence type="ECO:0000256" key="2">
    <source>
        <dbReference type="ARBA" id="ARBA00023067"/>
    </source>
</evidence>
<dbReference type="SMART" id="SM00411">
    <property type="entry name" value="BHL"/>
    <property type="match status" value="1"/>
</dbReference>
<dbReference type="GO" id="GO:0030527">
    <property type="term" value="F:structural constituent of chromatin"/>
    <property type="evidence" value="ECO:0007669"/>
    <property type="project" value="InterPro"/>
</dbReference>
<dbReference type="InterPro" id="IPR010992">
    <property type="entry name" value="IHF-like_DNA-bd_dom_sf"/>
</dbReference>
<dbReference type="GO" id="GO:0030261">
    <property type="term" value="P:chromosome condensation"/>
    <property type="evidence" value="ECO:0007669"/>
    <property type="project" value="UniProtKB-KW"/>
</dbReference>
<evidence type="ECO:0000256" key="3">
    <source>
        <dbReference type="ARBA" id="ARBA00023125"/>
    </source>
</evidence>
<keyword evidence="3 6" id="KW-0238">DNA-binding</keyword>
<dbReference type="InterPro" id="IPR000119">
    <property type="entry name" value="Hist_DNA-bd"/>
</dbReference>
<dbReference type="EMBL" id="QOKV01000005">
    <property type="protein sequence ID" value="KAA0686213.1"/>
    <property type="molecule type" value="Genomic_DNA"/>
</dbReference>
<accession>A0A6L3B1R9</accession>
<dbReference type="PRINTS" id="PR01727">
    <property type="entry name" value="DNABINDINGHU"/>
</dbReference>
<organism evidence="6 7">
    <name type="scientific">Azospirillum brasilense</name>
    <dbReference type="NCBI Taxonomy" id="192"/>
    <lineage>
        <taxon>Bacteria</taxon>
        <taxon>Pseudomonadati</taxon>
        <taxon>Pseudomonadota</taxon>
        <taxon>Alphaproteobacteria</taxon>
        <taxon>Rhodospirillales</taxon>
        <taxon>Azospirillaceae</taxon>
        <taxon>Azospirillum</taxon>
    </lineage>
</organism>
<evidence type="ECO:0000313" key="7">
    <source>
        <dbReference type="Proteomes" id="UP000476837"/>
    </source>
</evidence>
<comment type="caution">
    <text evidence="6">The sequence shown here is derived from an EMBL/GenBank/DDBJ whole genome shotgun (WGS) entry which is preliminary data.</text>
</comment>
<evidence type="ECO:0000256" key="1">
    <source>
        <dbReference type="ARBA" id="ARBA00010529"/>
    </source>
</evidence>
<dbReference type="AlphaFoldDB" id="A0A6L3B1R9"/>
<reference evidence="6 7" key="1">
    <citation type="submission" date="2018-07" db="EMBL/GenBank/DDBJ databases">
        <title>Genome sequence of Roseomonas fauriae ATCC 49958.</title>
        <authorList>
            <person name="Sant'Anna F.H."/>
            <person name="Baldani J.I."/>
            <person name="Zilli J.E."/>
            <person name="Reis V.M."/>
            <person name="Hartmann A."/>
            <person name="Cruz L."/>
            <person name="de Souza E.M."/>
            <person name="de Oliveira Pedrosa F."/>
            <person name="Passaglia L.M.P."/>
        </authorList>
    </citation>
    <scope>NUCLEOTIDE SEQUENCE [LARGE SCALE GENOMIC DNA]</scope>
    <source>
        <strain evidence="6 7">ATCC 49958</strain>
    </source>
</reference>
<dbReference type="Gene3D" id="4.10.520.10">
    <property type="entry name" value="IHF-like DNA-binding proteins"/>
    <property type="match status" value="1"/>
</dbReference>
<evidence type="ECO:0000256" key="4">
    <source>
        <dbReference type="RuleBase" id="RU003939"/>
    </source>
</evidence>
<protein>
    <submittedName>
        <fullName evidence="6">HU family DNA-binding protein</fullName>
    </submittedName>
</protein>
<dbReference type="Proteomes" id="UP000476837">
    <property type="component" value="Unassembled WGS sequence"/>
</dbReference>
<gene>
    <name evidence="6" type="ORF">DS837_10985</name>
</gene>
<feature type="region of interest" description="Disordered" evidence="5">
    <location>
        <begin position="73"/>
        <end position="97"/>
    </location>
</feature>
<dbReference type="GO" id="GO:0003677">
    <property type="term" value="F:DNA binding"/>
    <property type="evidence" value="ECO:0007669"/>
    <property type="project" value="UniProtKB-KW"/>
</dbReference>
<keyword evidence="2" id="KW-0226">DNA condensation</keyword>
<comment type="similarity">
    <text evidence="1 4">Belongs to the bacterial histone-like protein family.</text>
</comment>
<evidence type="ECO:0000256" key="5">
    <source>
        <dbReference type="SAM" id="MobiDB-lite"/>
    </source>
</evidence>
<evidence type="ECO:0000313" key="6">
    <source>
        <dbReference type="EMBL" id="KAA0686213.1"/>
    </source>
</evidence>
<sequence>MNKAEFIELIAGKLGSSKADAGRALDAVTEGIAEVLAKGGDVKLTGFGIFEVREVAARQGRNLHTGATIEIPAGKAPKFKPSSTLKQAVGGQTADAE</sequence>
<dbReference type="SUPFAM" id="SSF47729">
    <property type="entry name" value="IHF-like DNA-binding proteins"/>
    <property type="match status" value="1"/>
</dbReference>